<keyword evidence="7" id="KW-1185">Reference proteome</keyword>
<dbReference type="CDD" id="cd17546">
    <property type="entry name" value="REC_hyHK_CKI1_RcsC-like"/>
    <property type="match status" value="1"/>
</dbReference>
<keyword evidence="2" id="KW-0902">Two-component regulatory system</keyword>
<evidence type="ECO:0000256" key="4">
    <source>
        <dbReference type="SAM" id="MobiDB-lite"/>
    </source>
</evidence>
<protein>
    <recommendedName>
        <fullName evidence="5">Response regulatory domain-containing protein</fullName>
    </recommendedName>
</protein>
<dbReference type="Pfam" id="PF26082">
    <property type="entry name" value="zf-C2H2_AcuF"/>
    <property type="match status" value="1"/>
</dbReference>
<dbReference type="OrthoDB" id="6133115at2759"/>
<feature type="domain" description="Response regulatory" evidence="5">
    <location>
        <begin position="563"/>
        <end position="687"/>
    </location>
</feature>
<dbReference type="SMART" id="SM00448">
    <property type="entry name" value="REC"/>
    <property type="match status" value="1"/>
</dbReference>
<evidence type="ECO:0000259" key="5">
    <source>
        <dbReference type="PROSITE" id="PS50110"/>
    </source>
</evidence>
<feature type="region of interest" description="Disordered" evidence="4">
    <location>
        <begin position="178"/>
        <end position="200"/>
    </location>
</feature>
<reference evidence="6" key="1">
    <citation type="submission" date="2020-02" db="EMBL/GenBank/DDBJ databases">
        <authorList>
            <person name="Palmer J.M."/>
        </authorList>
    </citation>
    <scope>NUCLEOTIDE SEQUENCE</scope>
    <source>
        <strain evidence="6">EPUS1.4</strain>
        <tissue evidence="6">Thallus</tissue>
    </source>
</reference>
<dbReference type="Proteomes" id="UP000606974">
    <property type="component" value="Unassembled WGS sequence"/>
</dbReference>
<evidence type="ECO:0000256" key="2">
    <source>
        <dbReference type="ARBA" id="ARBA00023012"/>
    </source>
</evidence>
<name>A0A8H7ADR0_9EURO</name>
<sequence>MALHHGAAGIKNVPAAPAAVEPDPTSASSNTVVDWIETKSQVVTVLPSKEVAYSSQEELFASVLYRANFALLCQICQTSNLHCHLSTSSKRDLGHVRDRMCLWGDALGDGRLEACLSPQDELHKSLISLLDRIGKTLITVMEQSISIREGKKAKWSLLKGLRGLLSEAASILSVDEPSSSICESDSDSASETDDDESQDSVVADIRSLQVYSKLLMDLCPTLEQAFYARQHGARENEPASGFKSFKVTQSALPWVGQVYEKFRTADNGLLERLGEANWQRFVRIRALISDSATAQESFEEPKTIFKPSTVHTFRDSALGASIPAQPEVAGSVAGSVASHTSFMSSVEGKGRNHLAVPRTPQQISRNEPFTCSFCGTLLKTLRNRIDWKMHIFSDLQAYICTFNDCHERLKTFSTRTLWSQHELEAHFSDKSFGCHDCHESSVAFADQESFLDHLSRVHGREALTHVHALSMTQAAAQSVPRSFTDQECPLCAQTDWKSQREYFTHVGKHLEQISLAALPQEEDESEDDSDQSDEKGPEISTSMQYSPQFQDSADFNADCSSLSILLVDDNAINRKIIATYVRKLPCRFTTASDGLEAVELYQKAYQEGTPFDVVLMDILMPVMDGFEATRTIRAFEGRTEIKTPARIIALTAMNSAKSHEEALASGVNLFLTKPVQLEKLKGVLGLT</sequence>
<comment type="caution">
    <text evidence="6">The sequence shown here is derived from an EMBL/GenBank/DDBJ whole genome shotgun (WGS) entry which is preliminary data.</text>
</comment>
<evidence type="ECO:0000313" key="7">
    <source>
        <dbReference type="Proteomes" id="UP000606974"/>
    </source>
</evidence>
<organism evidence="6 7">
    <name type="scientific">Endocarpon pusillum</name>
    <dbReference type="NCBI Taxonomy" id="364733"/>
    <lineage>
        <taxon>Eukaryota</taxon>
        <taxon>Fungi</taxon>
        <taxon>Dikarya</taxon>
        <taxon>Ascomycota</taxon>
        <taxon>Pezizomycotina</taxon>
        <taxon>Eurotiomycetes</taxon>
        <taxon>Chaetothyriomycetidae</taxon>
        <taxon>Verrucariales</taxon>
        <taxon>Verrucariaceae</taxon>
        <taxon>Endocarpon</taxon>
    </lineage>
</organism>
<dbReference type="Gene3D" id="3.40.50.2300">
    <property type="match status" value="1"/>
</dbReference>
<feature type="region of interest" description="Disordered" evidence="4">
    <location>
        <begin position="518"/>
        <end position="542"/>
    </location>
</feature>
<dbReference type="SUPFAM" id="SSF52172">
    <property type="entry name" value="CheY-like"/>
    <property type="match status" value="1"/>
</dbReference>
<accession>A0A8H7ADR0</accession>
<feature type="compositionally biased region" description="Acidic residues" evidence="4">
    <location>
        <begin position="520"/>
        <end position="531"/>
    </location>
</feature>
<dbReference type="InterPro" id="IPR013087">
    <property type="entry name" value="Znf_C2H2_type"/>
</dbReference>
<dbReference type="PROSITE" id="PS50110">
    <property type="entry name" value="RESPONSE_REGULATORY"/>
    <property type="match status" value="1"/>
</dbReference>
<feature type="modified residue" description="4-aspartylphosphate" evidence="3">
    <location>
        <position position="617"/>
    </location>
</feature>
<dbReference type="PANTHER" id="PTHR45339">
    <property type="entry name" value="HYBRID SIGNAL TRANSDUCTION HISTIDINE KINASE J"/>
    <property type="match status" value="1"/>
</dbReference>
<dbReference type="Pfam" id="PF00072">
    <property type="entry name" value="Response_reg"/>
    <property type="match status" value="1"/>
</dbReference>
<gene>
    <name evidence="6" type="ORF">GJ744_012427</name>
</gene>
<dbReference type="GO" id="GO:0000160">
    <property type="term" value="P:phosphorelay signal transduction system"/>
    <property type="evidence" value="ECO:0007669"/>
    <property type="project" value="UniProtKB-KW"/>
</dbReference>
<dbReference type="SMART" id="SM00355">
    <property type="entry name" value="ZnF_C2H2"/>
    <property type="match status" value="4"/>
</dbReference>
<evidence type="ECO:0000256" key="1">
    <source>
        <dbReference type="ARBA" id="ARBA00022553"/>
    </source>
</evidence>
<dbReference type="InterPro" id="IPR011006">
    <property type="entry name" value="CheY-like_superfamily"/>
</dbReference>
<dbReference type="AlphaFoldDB" id="A0A8H7ADR0"/>
<evidence type="ECO:0000256" key="3">
    <source>
        <dbReference type="PROSITE-ProRule" id="PRU00169"/>
    </source>
</evidence>
<dbReference type="InterPro" id="IPR058925">
    <property type="entry name" value="zf-C2H2_AcuF"/>
</dbReference>
<dbReference type="EMBL" id="JAACFV010000098">
    <property type="protein sequence ID" value="KAF7505892.1"/>
    <property type="molecule type" value="Genomic_DNA"/>
</dbReference>
<keyword evidence="1 3" id="KW-0597">Phosphoprotein</keyword>
<dbReference type="PANTHER" id="PTHR45339:SF1">
    <property type="entry name" value="HYBRID SIGNAL TRANSDUCTION HISTIDINE KINASE J"/>
    <property type="match status" value="1"/>
</dbReference>
<feature type="compositionally biased region" description="Acidic residues" evidence="4">
    <location>
        <begin position="184"/>
        <end position="198"/>
    </location>
</feature>
<dbReference type="InterPro" id="IPR001789">
    <property type="entry name" value="Sig_transdc_resp-reg_receiver"/>
</dbReference>
<evidence type="ECO:0000313" key="6">
    <source>
        <dbReference type="EMBL" id="KAF7505892.1"/>
    </source>
</evidence>
<proteinExistence type="predicted"/>